<keyword evidence="7 9" id="KW-0503">Monooxygenase</keyword>
<evidence type="ECO:0000256" key="5">
    <source>
        <dbReference type="ARBA" id="ARBA00022857"/>
    </source>
</evidence>
<dbReference type="GO" id="GO:0019805">
    <property type="term" value="P:quinolinate biosynthetic process"/>
    <property type="evidence" value="ECO:0007669"/>
    <property type="project" value="UniProtKB-UniRule"/>
</dbReference>
<dbReference type="EMBL" id="JASPKY010000192">
    <property type="protein sequence ID" value="KAK9722035.1"/>
    <property type="molecule type" value="Genomic_DNA"/>
</dbReference>
<dbReference type="EC" id="1.14.13.9" evidence="9"/>
<dbReference type="InterPro" id="IPR027545">
    <property type="entry name" value="Kynurenine_monooxygenase"/>
</dbReference>
<keyword evidence="2 9" id="KW-0285">Flavoprotein</keyword>
<feature type="domain" description="FAD-binding" evidence="10">
    <location>
        <begin position="7"/>
        <end position="329"/>
    </location>
</feature>
<dbReference type="AlphaFoldDB" id="A0AAW1KQE6"/>
<dbReference type="PROSITE" id="PS51257">
    <property type="entry name" value="PROKAR_LIPOPROTEIN"/>
    <property type="match status" value="1"/>
</dbReference>
<dbReference type="SUPFAM" id="SSF51905">
    <property type="entry name" value="FAD/NAD(P)-binding domain"/>
    <property type="match status" value="1"/>
</dbReference>
<accession>A0AAW1KQE6</accession>
<dbReference type="Gene3D" id="3.50.50.60">
    <property type="entry name" value="FAD/NAD(P)-binding domain"/>
    <property type="match status" value="1"/>
</dbReference>
<dbReference type="GO" id="GO:0006569">
    <property type="term" value="P:L-tryptophan catabolic process"/>
    <property type="evidence" value="ECO:0007669"/>
    <property type="project" value="UniProtKB-UniRule"/>
</dbReference>
<protein>
    <recommendedName>
        <fullName evidence="9">Kynurenine 3-monooxygenase</fullName>
        <ecNumber evidence="9">1.14.13.9</ecNumber>
    </recommendedName>
    <alternativeName>
        <fullName evidence="9">Kynurenine 3-hydroxylase</fullName>
    </alternativeName>
</protein>
<evidence type="ECO:0000256" key="7">
    <source>
        <dbReference type="ARBA" id="ARBA00023033"/>
    </source>
</evidence>
<evidence type="ECO:0000256" key="1">
    <source>
        <dbReference type="ARBA" id="ARBA00001974"/>
    </source>
</evidence>
<proteinExistence type="inferred from homology"/>
<evidence type="ECO:0000256" key="9">
    <source>
        <dbReference type="HAMAP-Rule" id="MF_03018"/>
    </source>
</evidence>
<evidence type="ECO:0000256" key="4">
    <source>
        <dbReference type="ARBA" id="ARBA00022827"/>
    </source>
</evidence>
<dbReference type="Pfam" id="PF01494">
    <property type="entry name" value="FAD_binding_3"/>
    <property type="match status" value="1"/>
</dbReference>
<evidence type="ECO:0000256" key="2">
    <source>
        <dbReference type="ARBA" id="ARBA00022630"/>
    </source>
</evidence>
<reference evidence="11 12" key="1">
    <citation type="journal article" date="2024" name="BMC Genomics">
        <title>De novo assembly and annotation of Popillia japonica's genome with initial clues to its potential as an invasive pest.</title>
        <authorList>
            <person name="Cucini C."/>
            <person name="Boschi S."/>
            <person name="Funari R."/>
            <person name="Cardaioli E."/>
            <person name="Iannotti N."/>
            <person name="Marturano G."/>
            <person name="Paoli F."/>
            <person name="Bruttini M."/>
            <person name="Carapelli A."/>
            <person name="Frati F."/>
            <person name="Nardi F."/>
        </authorList>
    </citation>
    <scope>NUCLEOTIDE SEQUENCE [LARGE SCALE GENOMIC DNA]</scope>
    <source>
        <strain evidence="11">DMR45628</strain>
    </source>
</reference>
<dbReference type="GO" id="GO:0003676">
    <property type="term" value="F:nucleic acid binding"/>
    <property type="evidence" value="ECO:0007669"/>
    <property type="project" value="InterPro"/>
</dbReference>
<dbReference type="PANTHER" id="PTHR46028:SF2">
    <property type="entry name" value="KYNURENINE 3-MONOOXYGENASE"/>
    <property type="match status" value="1"/>
</dbReference>
<dbReference type="GO" id="GO:0005741">
    <property type="term" value="C:mitochondrial outer membrane"/>
    <property type="evidence" value="ECO:0007669"/>
    <property type="project" value="TreeGrafter"/>
</dbReference>
<evidence type="ECO:0000256" key="6">
    <source>
        <dbReference type="ARBA" id="ARBA00023002"/>
    </source>
</evidence>
<dbReference type="GO" id="GO:0043420">
    <property type="term" value="P:anthranilate metabolic process"/>
    <property type="evidence" value="ECO:0007669"/>
    <property type="project" value="UniProtKB-UniRule"/>
</dbReference>
<keyword evidence="4 9" id="KW-0274">FAD</keyword>
<organism evidence="11 12">
    <name type="scientific">Popillia japonica</name>
    <name type="common">Japanese beetle</name>
    <dbReference type="NCBI Taxonomy" id="7064"/>
    <lineage>
        <taxon>Eukaryota</taxon>
        <taxon>Metazoa</taxon>
        <taxon>Ecdysozoa</taxon>
        <taxon>Arthropoda</taxon>
        <taxon>Hexapoda</taxon>
        <taxon>Insecta</taxon>
        <taxon>Pterygota</taxon>
        <taxon>Neoptera</taxon>
        <taxon>Endopterygota</taxon>
        <taxon>Coleoptera</taxon>
        <taxon>Polyphaga</taxon>
        <taxon>Scarabaeiformia</taxon>
        <taxon>Scarabaeidae</taxon>
        <taxon>Rutelinae</taxon>
        <taxon>Popillia</taxon>
    </lineage>
</organism>
<dbReference type="InterPro" id="IPR036397">
    <property type="entry name" value="RNaseH_sf"/>
</dbReference>
<comment type="similarity">
    <text evidence="9">Belongs to the aromatic-ring hydroxylase family. KMO subfamily.</text>
</comment>
<dbReference type="GO" id="GO:0004502">
    <property type="term" value="F:kynurenine 3-monooxygenase activity"/>
    <property type="evidence" value="ECO:0007669"/>
    <property type="project" value="UniProtKB-UniRule"/>
</dbReference>
<comment type="catalytic activity">
    <reaction evidence="8 9">
        <text>L-kynurenine + NADPH + O2 + H(+) = 3-hydroxy-L-kynurenine + NADP(+) + H2O</text>
        <dbReference type="Rhea" id="RHEA:20545"/>
        <dbReference type="ChEBI" id="CHEBI:15377"/>
        <dbReference type="ChEBI" id="CHEBI:15378"/>
        <dbReference type="ChEBI" id="CHEBI:15379"/>
        <dbReference type="ChEBI" id="CHEBI:57783"/>
        <dbReference type="ChEBI" id="CHEBI:57959"/>
        <dbReference type="ChEBI" id="CHEBI:58125"/>
        <dbReference type="ChEBI" id="CHEBI:58349"/>
        <dbReference type="EC" id="1.14.13.9"/>
    </reaction>
</comment>
<dbReference type="FunFam" id="3.50.50.60:FF:000185">
    <property type="entry name" value="Kynurenine 3-monooxygenase"/>
    <property type="match status" value="1"/>
</dbReference>
<keyword evidence="12" id="KW-1185">Reference proteome</keyword>
<evidence type="ECO:0000313" key="11">
    <source>
        <dbReference type="EMBL" id="KAK9722035.1"/>
    </source>
</evidence>
<dbReference type="PRINTS" id="PR00420">
    <property type="entry name" value="RNGMNOXGNASE"/>
</dbReference>
<comment type="pathway">
    <text evidence="9">Cofactor biosynthesis; NAD(+) biosynthesis; quinolinate from L-kynurenine: step 1/3.</text>
</comment>
<dbReference type="InterPro" id="IPR002938">
    <property type="entry name" value="FAD-bd"/>
</dbReference>
<keyword evidence="9" id="KW-0472">Membrane</keyword>
<evidence type="ECO:0000313" key="12">
    <source>
        <dbReference type="Proteomes" id="UP001458880"/>
    </source>
</evidence>
<comment type="cofactor">
    <cofactor evidence="1 9">
        <name>FAD</name>
        <dbReference type="ChEBI" id="CHEBI:57692"/>
    </cofactor>
</comment>
<sequence>MAENKDEVVVIGGGLVGSLAACLLAKRGYKVQLYEKRKDIRKNTLHTGKSINLALSNRARRALKIVDLEEDVLASTVHMKGRYIHEISGNDYFLPYDPVHKQNLYSINRNRLNSLLLTASEDKFNAEIFFEYELVNADLKKGILRFRNLQSHEIIEKTSKLIIGADGAHSSLRNVIQQQQRFSFSQKYIEHGYVELIIKPNKGKLLDMNAFHLWPRRTFLMIAIPNPDSSFTVTLFMSFDKFEKLHNSKLYLEFFEENFPDAINLLGINQIIEELPLKKPRYLVSIYCYPYHFEDKFVLIGDAAHAMVPFYGQGMNAGFEDCTILNQLLDLYNDDFAKVIENFTKVRNEDARSICDLAMYNYKEMSNYTLNKSFRLRKSLDEFLYSFMPDIWIPLYVSVTFSDMKYTKCIENKQWQDNIIRRMLWIVAFAKEHLHKDLNFWELIVSRDKAKFNMIGNDRIPYVRRPPLQELNTPYIQKTVGHGGSWISVWSAYFARERFYTIT</sequence>
<dbReference type="HAMAP" id="MF_01971">
    <property type="entry name" value="Kynurenine_monooxygenase"/>
    <property type="match status" value="1"/>
</dbReference>
<comment type="caution">
    <text evidence="11">The sequence shown here is derived from an EMBL/GenBank/DDBJ whole genome shotgun (WGS) entry which is preliminary data.</text>
</comment>
<dbReference type="InterPro" id="IPR036188">
    <property type="entry name" value="FAD/NAD-bd_sf"/>
</dbReference>
<gene>
    <name evidence="11" type="ORF">QE152_g19859</name>
</gene>
<dbReference type="GO" id="GO:0070189">
    <property type="term" value="P:kynurenine metabolic process"/>
    <property type="evidence" value="ECO:0007669"/>
    <property type="project" value="TreeGrafter"/>
</dbReference>
<dbReference type="Gene3D" id="3.30.420.10">
    <property type="entry name" value="Ribonuclease H-like superfamily/Ribonuclease H"/>
    <property type="match status" value="1"/>
</dbReference>
<evidence type="ECO:0000259" key="10">
    <source>
        <dbReference type="Pfam" id="PF01494"/>
    </source>
</evidence>
<evidence type="ECO:0000256" key="8">
    <source>
        <dbReference type="ARBA" id="ARBA00047818"/>
    </source>
</evidence>
<dbReference type="Proteomes" id="UP001458880">
    <property type="component" value="Unassembled WGS sequence"/>
</dbReference>
<comment type="subcellular location">
    <subcellularLocation>
        <location evidence="9">Mitochondrion</location>
    </subcellularLocation>
    <subcellularLocation>
        <location evidence="9">Membrane</location>
        <topology evidence="9">Multi-pass membrane protein</topology>
    </subcellularLocation>
</comment>
<keyword evidence="3 9" id="KW-0662">Pyridine nucleotide biosynthesis</keyword>
<keyword evidence="5 9" id="KW-0521">NADP</keyword>
<comment type="function">
    <text evidence="9">Catalyzes the hydroxylation of L-kynurenine (L-Kyn) to form 3-hydroxy-L-kynurenine (L-3OHKyn). Required for synthesis of quinolinic acid.</text>
</comment>
<dbReference type="PANTHER" id="PTHR46028">
    <property type="entry name" value="KYNURENINE 3-MONOOXYGENASE"/>
    <property type="match status" value="1"/>
</dbReference>
<keyword evidence="6 9" id="KW-0560">Oxidoreductase</keyword>
<dbReference type="GO" id="GO:0071949">
    <property type="term" value="F:FAD binding"/>
    <property type="evidence" value="ECO:0007669"/>
    <property type="project" value="InterPro"/>
</dbReference>
<keyword evidence="9" id="KW-0496">Mitochondrion</keyword>
<name>A0AAW1KQE6_POPJA</name>
<evidence type="ECO:0000256" key="3">
    <source>
        <dbReference type="ARBA" id="ARBA00022642"/>
    </source>
</evidence>
<dbReference type="GO" id="GO:0034354">
    <property type="term" value="P:'de novo' NAD+ biosynthetic process from L-tryptophan"/>
    <property type="evidence" value="ECO:0007669"/>
    <property type="project" value="UniProtKB-UniRule"/>
</dbReference>